<name>A0AAW0ZHG0_9HYME</name>
<evidence type="ECO:0000313" key="7">
    <source>
        <dbReference type="Proteomes" id="UP001432146"/>
    </source>
</evidence>
<feature type="signal peptide" evidence="5">
    <location>
        <begin position="1"/>
        <end position="22"/>
    </location>
</feature>
<accession>A0AAW0ZHG0</accession>
<comment type="similarity">
    <text evidence="1">Belongs to the UDP-glycosyltransferase family.</text>
</comment>
<dbReference type="AlphaFoldDB" id="A0AAW0ZHG0"/>
<feature type="chain" id="PRO_5043990660" evidence="5">
    <location>
        <begin position="23"/>
        <end position="525"/>
    </location>
</feature>
<reference evidence="6 7" key="1">
    <citation type="submission" date="2024-05" db="EMBL/GenBank/DDBJ databases">
        <title>The nuclear and mitochondrial genome assemblies of Tetragonisca angustula (Apidae: Meliponini), a tiny yet remarkable pollinator in the Neotropics.</title>
        <authorList>
            <person name="Ferrari R."/>
            <person name="Ricardo P.C."/>
            <person name="Dias F.C."/>
            <person name="Araujo N.S."/>
            <person name="Soares D.O."/>
            <person name="Zhou Q.-S."/>
            <person name="Zhu C.-D."/>
            <person name="Coutinho L."/>
            <person name="Airas M.C."/>
            <person name="Batista T.M."/>
        </authorList>
    </citation>
    <scope>NUCLEOTIDE SEQUENCE [LARGE SCALE GENOMIC DNA]</scope>
    <source>
        <strain evidence="6">ASF017062</strain>
        <tissue evidence="6">Abdomen</tissue>
    </source>
</reference>
<dbReference type="Pfam" id="PF00201">
    <property type="entry name" value="UDPGT"/>
    <property type="match status" value="1"/>
</dbReference>
<organism evidence="6 7">
    <name type="scientific">Tetragonisca angustula</name>
    <dbReference type="NCBI Taxonomy" id="166442"/>
    <lineage>
        <taxon>Eukaryota</taxon>
        <taxon>Metazoa</taxon>
        <taxon>Ecdysozoa</taxon>
        <taxon>Arthropoda</taxon>
        <taxon>Hexapoda</taxon>
        <taxon>Insecta</taxon>
        <taxon>Pterygota</taxon>
        <taxon>Neoptera</taxon>
        <taxon>Endopterygota</taxon>
        <taxon>Hymenoptera</taxon>
        <taxon>Apocrita</taxon>
        <taxon>Aculeata</taxon>
        <taxon>Apoidea</taxon>
        <taxon>Anthophila</taxon>
        <taxon>Apidae</taxon>
        <taxon>Tetragonisca</taxon>
    </lineage>
</organism>
<dbReference type="GO" id="GO:0008194">
    <property type="term" value="F:UDP-glycosyltransferase activity"/>
    <property type="evidence" value="ECO:0007669"/>
    <property type="project" value="InterPro"/>
</dbReference>
<feature type="transmembrane region" description="Helical" evidence="4">
    <location>
        <begin position="486"/>
        <end position="506"/>
    </location>
</feature>
<dbReference type="CDD" id="cd03784">
    <property type="entry name" value="GT1_Gtf-like"/>
    <property type="match status" value="1"/>
</dbReference>
<dbReference type="EMBL" id="JAWNGG020000225">
    <property type="protein sequence ID" value="KAK9296113.1"/>
    <property type="molecule type" value="Genomic_DNA"/>
</dbReference>
<dbReference type="FunFam" id="3.40.50.2000:FF:000021">
    <property type="entry name" value="UDP-glucuronosyltransferase"/>
    <property type="match status" value="1"/>
</dbReference>
<keyword evidence="4" id="KW-0472">Membrane</keyword>
<evidence type="ECO:0000256" key="2">
    <source>
        <dbReference type="ARBA" id="ARBA00022676"/>
    </source>
</evidence>
<keyword evidence="3" id="KW-0808">Transferase</keyword>
<sequence>MKRVTKLFLVLCVLCVAEQTDCYKILAIITTPSYSHQIPFRRLWLELHNRGHEILLVTTNPISNINSPNFTQIDLSQSYKIFRALNFIEMRFSGQSWLQITEKYGLSACQACAENLFNNQEFKKVYAPDSDAKFDVIMMEYQCTPSILGFAHRFDVPIIGLSSTELITLNEYILGGLILPSHESTWEMENHVGSNLSFLKRLWNFVTLCRFLHYLCNQVFLINQQLAEKHLGPLPALIDILKNNTSMVFINRATAITPARPQPPNIISFTSFHIQDELLPLSKDLQEFVDGAKNGFIYFSLGTNAMSSDLPMEIQRVFCDVFATLPYRIVWKYEKDLPEKPDNVYTAKWLPQQSLLAHPNVKLFIYQGGRQSNDEAIHYGVPVLGFAIFADQDYQVGRMEALGVGKRLEITTLTKEELESSIIELITNKEYKEKIINIRKIIQDTPYDSVKNLAWWTEHVIRAKNMPYLRSSLIFQPWYQRYDLDVIVFLTIVAFLIVSTTLYLIVKLTVYLHKQISSSQKLKTN</sequence>
<keyword evidence="4" id="KW-0812">Transmembrane</keyword>
<evidence type="ECO:0000256" key="3">
    <source>
        <dbReference type="ARBA" id="ARBA00022679"/>
    </source>
</evidence>
<keyword evidence="2" id="KW-0328">Glycosyltransferase</keyword>
<keyword evidence="4" id="KW-1133">Transmembrane helix</keyword>
<evidence type="ECO:0000256" key="5">
    <source>
        <dbReference type="SAM" id="SignalP"/>
    </source>
</evidence>
<comment type="caution">
    <text evidence="6">The sequence shown here is derived from an EMBL/GenBank/DDBJ whole genome shotgun (WGS) entry which is preliminary data.</text>
</comment>
<dbReference type="InterPro" id="IPR002213">
    <property type="entry name" value="UDP_glucos_trans"/>
</dbReference>
<keyword evidence="7" id="KW-1185">Reference proteome</keyword>
<dbReference type="InterPro" id="IPR050271">
    <property type="entry name" value="UDP-glycosyltransferase"/>
</dbReference>
<keyword evidence="5" id="KW-0732">Signal</keyword>
<evidence type="ECO:0000256" key="4">
    <source>
        <dbReference type="SAM" id="Phobius"/>
    </source>
</evidence>
<dbReference type="PANTHER" id="PTHR48043">
    <property type="entry name" value="EG:EG0003.4 PROTEIN-RELATED"/>
    <property type="match status" value="1"/>
</dbReference>
<gene>
    <name evidence="6" type="ORF">QLX08_009784</name>
</gene>
<dbReference type="SUPFAM" id="SSF53756">
    <property type="entry name" value="UDP-Glycosyltransferase/glycogen phosphorylase"/>
    <property type="match status" value="1"/>
</dbReference>
<evidence type="ECO:0000256" key="1">
    <source>
        <dbReference type="ARBA" id="ARBA00009995"/>
    </source>
</evidence>
<proteinExistence type="inferred from homology"/>
<evidence type="ECO:0000313" key="6">
    <source>
        <dbReference type="EMBL" id="KAK9296113.1"/>
    </source>
</evidence>
<dbReference type="Proteomes" id="UP001432146">
    <property type="component" value="Unassembled WGS sequence"/>
</dbReference>
<protein>
    <submittedName>
        <fullName evidence="6">Uncharacterized protein</fullName>
    </submittedName>
</protein>
<dbReference type="Gene3D" id="3.40.50.2000">
    <property type="entry name" value="Glycogen Phosphorylase B"/>
    <property type="match status" value="2"/>
</dbReference>
<dbReference type="PANTHER" id="PTHR48043:SF159">
    <property type="entry name" value="EG:EG0003.4 PROTEIN-RELATED"/>
    <property type="match status" value="1"/>
</dbReference>